<gene>
    <name evidence="1" type="ORF">EJB05_48325</name>
</gene>
<evidence type="ECO:0000313" key="1">
    <source>
        <dbReference type="EMBL" id="TVU05172.1"/>
    </source>
</evidence>
<comment type="caution">
    <text evidence="1">The sequence shown here is derived from an EMBL/GenBank/DDBJ whole genome shotgun (WGS) entry which is preliminary data.</text>
</comment>
<feature type="non-terminal residue" evidence="1">
    <location>
        <position position="112"/>
    </location>
</feature>
<accession>A0A5J9T1K9</accession>
<name>A0A5J9T1K9_9POAL</name>
<protein>
    <submittedName>
        <fullName evidence="1">Uncharacterized protein</fullName>
    </submittedName>
</protein>
<proteinExistence type="predicted"/>
<evidence type="ECO:0000313" key="2">
    <source>
        <dbReference type="Proteomes" id="UP000324897"/>
    </source>
</evidence>
<reference evidence="1 2" key="1">
    <citation type="journal article" date="2019" name="Sci. Rep.">
        <title>A high-quality genome of Eragrostis curvula grass provides insights into Poaceae evolution and supports new strategies to enhance forage quality.</title>
        <authorList>
            <person name="Carballo J."/>
            <person name="Santos B.A.C.M."/>
            <person name="Zappacosta D."/>
            <person name="Garbus I."/>
            <person name="Selva J.P."/>
            <person name="Gallo C.A."/>
            <person name="Diaz A."/>
            <person name="Albertini E."/>
            <person name="Caccamo M."/>
            <person name="Echenique V."/>
        </authorList>
    </citation>
    <scope>NUCLEOTIDE SEQUENCE [LARGE SCALE GENOMIC DNA]</scope>
    <source>
        <strain evidence="2">cv. Victoria</strain>
        <tissue evidence="1">Leaf</tissue>
    </source>
</reference>
<dbReference type="AlphaFoldDB" id="A0A5J9T1K9"/>
<organism evidence="1 2">
    <name type="scientific">Eragrostis curvula</name>
    <name type="common">weeping love grass</name>
    <dbReference type="NCBI Taxonomy" id="38414"/>
    <lineage>
        <taxon>Eukaryota</taxon>
        <taxon>Viridiplantae</taxon>
        <taxon>Streptophyta</taxon>
        <taxon>Embryophyta</taxon>
        <taxon>Tracheophyta</taxon>
        <taxon>Spermatophyta</taxon>
        <taxon>Magnoliopsida</taxon>
        <taxon>Liliopsida</taxon>
        <taxon>Poales</taxon>
        <taxon>Poaceae</taxon>
        <taxon>PACMAD clade</taxon>
        <taxon>Chloridoideae</taxon>
        <taxon>Eragrostideae</taxon>
        <taxon>Eragrostidinae</taxon>
        <taxon>Eragrostis</taxon>
    </lineage>
</organism>
<dbReference type="Proteomes" id="UP000324897">
    <property type="component" value="Unassembled WGS sequence"/>
</dbReference>
<dbReference type="EMBL" id="RWGY01000051">
    <property type="protein sequence ID" value="TVU05172.1"/>
    <property type="molecule type" value="Genomic_DNA"/>
</dbReference>
<dbReference type="Gramene" id="TVU05172">
    <property type="protein sequence ID" value="TVU05172"/>
    <property type="gene ID" value="EJB05_48325"/>
</dbReference>
<sequence length="112" mass="12339">MNSARKRNQPKTVSDGPQLALLFRLHGARLPGSTRHKRWSAELLPLLVPPPPPPSTVVSNAPLSFGFGNRIFKKPEWAVEWDARSAAWQAECAAWEAEMDAARGVAGNKIEK</sequence>
<keyword evidence="2" id="KW-1185">Reference proteome</keyword>